<sequence>MVDHVSERDVWLAANTLVKYHGSEAAVFAAMRADEWLSKGDMDQYSLSRRILAAVDQLLATAPSPGSRRS</sequence>
<proteinExistence type="predicted"/>
<accession>A0A560IH53</accession>
<dbReference type="AlphaFoldDB" id="A0A560IH53"/>
<protein>
    <submittedName>
        <fullName evidence="1">Uncharacterized protein</fullName>
    </submittedName>
</protein>
<gene>
    <name evidence="1" type="ORF">FBZ92_113124</name>
</gene>
<dbReference type="Proteomes" id="UP000318050">
    <property type="component" value="Unassembled WGS sequence"/>
</dbReference>
<evidence type="ECO:0000313" key="2">
    <source>
        <dbReference type="Proteomes" id="UP000318050"/>
    </source>
</evidence>
<dbReference type="OrthoDB" id="7363783at2"/>
<reference evidence="1 2" key="1">
    <citation type="submission" date="2019-06" db="EMBL/GenBank/DDBJ databases">
        <title>Genomic Encyclopedia of Type Strains, Phase IV (KMG-V): Genome sequencing to study the core and pangenomes of soil and plant-associated prokaryotes.</title>
        <authorList>
            <person name="Whitman W."/>
        </authorList>
    </citation>
    <scope>NUCLEOTIDE SEQUENCE [LARGE SCALE GENOMIC DNA]</scope>
    <source>
        <strain evidence="1 2">BR 11140</strain>
    </source>
</reference>
<evidence type="ECO:0000313" key="1">
    <source>
        <dbReference type="EMBL" id="TWB56130.1"/>
    </source>
</evidence>
<name>A0A560IH53_9PROT</name>
<comment type="caution">
    <text evidence="1">The sequence shown here is derived from an EMBL/GenBank/DDBJ whole genome shotgun (WGS) entry which is preliminary data.</text>
</comment>
<dbReference type="EMBL" id="VITT01000013">
    <property type="protein sequence ID" value="TWB56130.1"/>
    <property type="molecule type" value="Genomic_DNA"/>
</dbReference>
<organism evidence="1 2">
    <name type="scientific">Nitrospirillum amazonense</name>
    <dbReference type="NCBI Taxonomy" id="28077"/>
    <lineage>
        <taxon>Bacteria</taxon>
        <taxon>Pseudomonadati</taxon>
        <taxon>Pseudomonadota</taxon>
        <taxon>Alphaproteobacteria</taxon>
        <taxon>Rhodospirillales</taxon>
        <taxon>Azospirillaceae</taxon>
        <taxon>Nitrospirillum</taxon>
    </lineage>
</organism>